<reference evidence="1" key="1">
    <citation type="submission" date="2022-04" db="EMBL/GenBank/DDBJ databases">
        <title>Carnegiea gigantea Genome sequencing and assembly v2.</title>
        <authorList>
            <person name="Copetti D."/>
            <person name="Sanderson M.J."/>
            <person name="Burquez A."/>
            <person name="Wojciechowski M.F."/>
        </authorList>
    </citation>
    <scope>NUCLEOTIDE SEQUENCE</scope>
    <source>
        <strain evidence="1">SGP5-SGP5p</strain>
        <tissue evidence="1">Aerial part</tissue>
    </source>
</reference>
<evidence type="ECO:0000313" key="1">
    <source>
        <dbReference type="EMBL" id="KAJ8433050.1"/>
    </source>
</evidence>
<keyword evidence="2" id="KW-1185">Reference proteome</keyword>
<proteinExistence type="predicted"/>
<sequence length="173" mass="19947">MARNGRQKKRYNEDKETFHSATRKGMGGWFMVDGCDVVWASECPRPLHRNKLYVHKSSVSQLLQRNGFCFCKKETDSSVEIDVKTKIKSPTYSTFGRTENVAPSVSSEGHKINTFFEMSKACNMSIQDKINYLTSDRQSHTQNKVTKMEGLKSGEKDTYNPFFKFFHSQDTYP</sequence>
<protein>
    <submittedName>
        <fullName evidence="1">Uncharacterized protein</fullName>
    </submittedName>
</protein>
<organism evidence="1 2">
    <name type="scientific">Carnegiea gigantea</name>
    <dbReference type="NCBI Taxonomy" id="171969"/>
    <lineage>
        <taxon>Eukaryota</taxon>
        <taxon>Viridiplantae</taxon>
        <taxon>Streptophyta</taxon>
        <taxon>Embryophyta</taxon>
        <taxon>Tracheophyta</taxon>
        <taxon>Spermatophyta</taxon>
        <taxon>Magnoliopsida</taxon>
        <taxon>eudicotyledons</taxon>
        <taxon>Gunneridae</taxon>
        <taxon>Pentapetalae</taxon>
        <taxon>Caryophyllales</taxon>
        <taxon>Cactineae</taxon>
        <taxon>Cactaceae</taxon>
        <taxon>Cactoideae</taxon>
        <taxon>Echinocereeae</taxon>
        <taxon>Carnegiea</taxon>
    </lineage>
</organism>
<dbReference type="Proteomes" id="UP001153076">
    <property type="component" value="Unassembled WGS sequence"/>
</dbReference>
<evidence type="ECO:0000313" key="2">
    <source>
        <dbReference type="Proteomes" id="UP001153076"/>
    </source>
</evidence>
<dbReference type="AlphaFoldDB" id="A0A9Q1Q9P7"/>
<accession>A0A9Q1Q9P7</accession>
<comment type="caution">
    <text evidence="1">The sequence shown here is derived from an EMBL/GenBank/DDBJ whole genome shotgun (WGS) entry which is preliminary data.</text>
</comment>
<dbReference type="EMBL" id="JAKOGI010000563">
    <property type="protein sequence ID" value="KAJ8433050.1"/>
    <property type="molecule type" value="Genomic_DNA"/>
</dbReference>
<name>A0A9Q1Q9P7_9CARY</name>
<gene>
    <name evidence="1" type="ORF">Cgig2_020617</name>
</gene>